<organism evidence="2 3">
    <name type="scientific">Rhodovulum euryhalinum</name>
    <dbReference type="NCBI Taxonomy" id="35805"/>
    <lineage>
        <taxon>Bacteria</taxon>
        <taxon>Pseudomonadati</taxon>
        <taxon>Pseudomonadota</taxon>
        <taxon>Alphaproteobacteria</taxon>
        <taxon>Rhodobacterales</taxon>
        <taxon>Paracoccaceae</taxon>
        <taxon>Rhodovulum</taxon>
    </lineage>
</organism>
<dbReference type="RefSeq" id="WP_132546562.1">
    <property type="nucleotide sequence ID" value="NZ_SLWW01000019.1"/>
</dbReference>
<dbReference type="EMBL" id="SLWW01000019">
    <property type="protein sequence ID" value="TCO69009.1"/>
    <property type="molecule type" value="Genomic_DNA"/>
</dbReference>
<feature type="transmembrane region" description="Helical" evidence="1">
    <location>
        <begin position="12"/>
        <end position="32"/>
    </location>
</feature>
<dbReference type="Proteomes" id="UP000295142">
    <property type="component" value="Unassembled WGS sequence"/>
</dbReference>
<dbReference type="OrthoDB" id="14712at2"/>
<keyword evidence="3" id="KW-1185">Reference proteome</keyword>
<reference evidence="2 3" key="1">
    <citation type="submission" date="2019-03" db="EMBL/GenBank/DDBJ databases">
        <title>Genomic Encyclopedia of Type Strains, Phase IV (KMG-IV): sequencing the most valuable type-strain genomes for metagenomic binning, comparative biology and taxonomic classification.</title>
        <authorList>
            <person name="Goeker M."/>
        </authorList>
    </citation>
    <scope>NUCLEOTIDE SEQUENCE [LARGE SCALE GENOMIC DNA]</scope>
    <source>
        <strain evidence="2 3">DSM 4868</strain>
    </source>
</reference>
<evidence type="ECO:0000313" key="3">
    <source>
        <dbReference type="Proteomes" id="UP000295142"/>
    </source>
</evidence>
<comment type="caution">
    <text evidence="2">The sequence shown here is derived from an EMBL/GenBank/DDBJ whole genome shotgun (WGS) entry which is preliminary data.</text>
</comment>
<name>A0A4R2KFA1_9RHOB</name>
<accession>A0A4R2KFA1</accession>
<evidence type="ECO:0000313" key="2">
    <source>
        <dbReference type="EMBL" id="TCO69009.1"/>
    </source>
</evidence>
<keyword evidence="1" id="KW-1133">Transmembrane helix</keyword>
<gene>
    <name evidence="2" type="ORF">EV655_1195</name>
</gene>
<protein>
    <submittedName>
        <fullName evidence="2">Uncharacterized protein</fullName>
    </submittedName>
</protein>
<evidence type="ECO:0000256" key="1">
    <source>
        <dbReference type="SAM" id="Phobius"/>
    </source>
</evidence>
<dbReference type="AlphaFoldDB" id="A0A4R2KFA1"/>
<keyword evidence="1" id="KW-0812">Transmembrane</keyword>
<sequence>MAEPTSGVDFGVVSWVITTLLGIAMAVLGAMWKLHNDEIRTTKERLDKTRHDLADHRVEVANKYVSHETLSKMENRLDKRFDELRDLLNAVLQYDRKQ</sequence>
<keyword evidence="1" id="KW-0472">Membrane</keyword>
<proteinExistence type="predicted"/>